<proteinExistence type="predicted"/>
<sequence length="241" mass="25841">MTWGATGPYHSSLVLINMGRTGTAPSSLSLVNPLPPHNATIVLDNYFGREFNSVNDGKIHRQSGKIFFTDVTYGYLKGFRDPPRMKNQVYSFDPTTGHVRVATDAVVRPNGIAFSQDGKTAYVGDTGAAAGSLGRDQTMPATIYAFDVDPRSHVFTNRRVFAFIDAAVPDGIQVDTIGNVYSSCGDGVHVWSRDGTLIGKIFIGHVSANLAFAGRGKLVILGSHTLYLAQIAAEGISVAYP</sequence>
<organism evidence="2 3">
    <name type="scientific">Wolfiporia cocos (strain MD-104)</name>
    <name type="common">Brown rot fungus</name>
    <dbReference type="NCBI Taxonomy" id="742152"/>
    <lineage>
        <taxon>Eukaryota</taxon>
        <taxon>Fungi</taxon>
        <taxon>Dikarya</taxon>
        <taxon>Basidiomycota</taxon>
        <taxon>Agaricomycotina</taxon>
        <taxon>Agaricomycetes</taxon>
        <taxon>Polyporales</taxon>
        <taxon>Phaeolaceae</taxon>
        <taxon>Wolfiporia</taxon>
    </lineage>
</organism>
<dbReference type="Pfam" id="PF08450">
    <property type="entry name" value="SGL"/>
    <property type="match status" value="1"/>
</dbReference>
<dbReference type="OrthoDB" id="423498at2759"/>
<dbReference type="InterPro" id="IPR013658">
    <property type="entry name" value="SGL"/>
</dbReference>
<dbReference type="Gene3D" id="2.120.10.30">
    <property type="entry name" value="TolB, C-terminal domain"/>
    <property type="match status" value="1"/>
</dbReference>
<gene>
    <name evidence="2" type="ORF">WOLCODRAFT_25629</name>
</gene>
<dbReference type="InterPro" id="IPR052988">
    <property type="entry name" value="Oryzine_lactonohydrolase"/>
</dbReference>
<dbReference type="OMA" id="FGREFNS"/>
<evidence type="ECO:0000259" key="1">
    <source>
        <dbReference type="Pfam" id="PF08450"/>
    </source>
</evidence>
<dbReference type="EMBL" id="KB468135">
    <property type="protein sequence ID" value="PCH42931.1"/>
    <property type="molecule type" value="Genomic_DNA"/>
</dbReference>
<dbReference type="PANTHER" id="PTHR47064">
    <property type="entry name" value="PUTATIVE (AFU_ORTHOLOGUE AFUA_1G08990)-RELATED"/>
    <property type="match status" value="1"/>
</dbReference>
<accession>A0A2H3JM22</accession>
<evidence type="ECO:0000313" key="3">
    <source>
        <dbReference type="Proteomes" id="UP000218811"/>
    </source>
</evidence>
<reference evidence="2 3" key="1">
    <citation type="journal article" date="2012" name="Science">
        <title>The Paleozoic origin of enzymatic lignin decomposition reconstructed from 31 fungal genomes.</title>
        <authorList>
            <person name="Floudas D."/>
            <person name="Binder M."/>
            <person name="Riley R."/>
            <person name="Barry K."/>
            <person name="Blanchette R.A."/>
            <person name="Henrissat B."/>
            <person name="Martinez A.T."/>
            <person name="Otillar R."/>
            <person name="Spatafora J.W."/>
            <person name="Yadav J.S."/>
            <person name="Aerts A."/>
            <person name="Benoit I."/>
            <person name="Boyd A."/>
            <person name="Carlson A."/>
            <person name="Copeland A."/>
            <person name="Coutinho P.M."/>
            <person name="de Vries R.P."/>
            <person name="Ferreira P."/>
            <person name="Findley K."/>
            <person name="Foster B."/>
            <person name="Gaskell J."/>
            <person name="Glotzer D."/>
            <person name="Gorecki P."/>
            <person name="Heitman J."/>
            <person name="Hesse C."/>
            <person name="Hori C."/>
            <person name="Igarashi K."/>
            <person name="Jurgens J.A."/>
            <person name="Kallen N."/>
            <person name="Kersten P."/>
            <person name="Kohler A."/>
            <person name="Kuees U."/>
            <person name="Kumar T.K.A."/>
            <person name="Kuo A."/>
            <person name="LaButti K."/>
            <person name="Larrondo L.F."/>
            <person name="Lindquist E."/>
            <person name="Ling A."/>
            <person name="Lombard V."/>
            <person name="Lucas S."/>
            <person name="Lundell T."/>
            <person name="Martin R."/>
            <person name="McLaughlin D.J."/>
            <person name="Morgenstern I."/>
            <person name="Morin E."/>
            <person name="Murat C."/>
            <person name="Nagy L.G."/>
            <person name="Nolan M."/>
            <person name="Ohm R.A."/>
            <person name="Patyshakuliyeva A."/>
            <person name="Rokas A."/>
            <person name="Ruiz-Duenas F.J."/>
            <person name="Sabat G."/>
            <person name="Salamov A."/>
            <person name="Samejima M."/>
            <person name="Schmutz J."/>
            <person name="Slot J.C."/>
            <person name="St John F."/>
            <person name="Stenlid J."/>
            <person name="Sun H."/>
            <person name="Sun S."/>
            <person name="Syed K."/>
            <person name="Tsang A."/>
            <person name="Wiebenga A."/>
            <person name="Young D."/>
            <person name="Pisabarro A."/>
            <person name="Eastwood D.C."/>
            <person name="Martin F."/>
            <person name="Cullen D."/>
            <person name="Grigoriev I.V."/>
            <person name="Hibbett D.S."/>
        </authorList>
    </citation>
    <scope>NUCLEOTIDE SEQUENCE [LARGE SCALE GENOMIC DNA]</scope>
    <source>
        <strain evidence="2 3">MD-104</strain>
    </source>
</reference>
<feature type="domain" description="SMP-30/Gluconolactonase/LRE-like region" evidence="1">
    <location>
        <begin position="48"/>
        <end position="216"/>
    </location>
</feature>
<dbReference type="SUPFAM" id="SSF63829">
    <property type="entry name" value="Calcium-dependent phosphotriesterase"/>
    <property type="match status" value="1"/>
</dbReference>
<dbReference type="Proteomes" id="UP000218811">
    <property type="component" value="Unassembled WGS sequence"/>
</dbReference>
<dbReference type="AlphaFoldDB" id="A0A2H3JM22"/>
<evidence type="ECO:0000313" key="2">
    <source>
        <dbReference type="EMBL" id="PCH42931.1"/>
    </source>
</evidence>
<protein>
    <submittedName>
        <fullName evidence="2">Calcium-dependent phosphotriesterase</fullName>
    </submittedName>
</protein>
<name>A0A2H3JM22_WOLCO</name>
<dbReference type="PANTHER" id="PTHR47064:SF2">
    <property type="entry name" value="SMP-30_GLUCONOLACTONASE_LRE-LIKE REGION DOMAIN-CONTAINING PROTEIN-RELATED"/>
    <property type="match status" value="1"/>
</dbReference>
<dbReference type="STRING" id="742152.A0A2H3JM22"/>
<keyword evidence="3" id="KW-1185">Reference proteome</keyword>
<dbReference type="InterPro" id="IPR011042">
    <property type="entry name" value="6-blade_b-propeller_TolB-like"/>
</dbReference>